<reference evidence="1 2" key="1">
    <citation type="submission" date="2021-07" db="EMBL/GenBank/DDBJ databases">
        <title>Genome data of Colletotrichum spaethianum.</title>
        <authorList>
            <person name="Utami Y.D."/>
            <person name="Hiruma K."/>
        </authorList>
    </citation>
    <scope>NUCLEOTIDE SEQUENCE [LARGE SCALE GENOMIC DNA]</scope>
    <source>
        <strain evidence="1 2">MAFF 242679</strain>
    </source>
</reference>
<comment type="caution">
    <text evidence="1">The sequence shown here is derived from an EMBL/GenBank/DDBJ whole genome shotgun (WGS) entry which is preliminary data.</text>
</comment>
<name>A0AA37LM16_9PEZI</name>
<proteinExistence type="predicted"/>
<dbReference type="Proteomes" id="UP001055172">
    <property type="component" value="Unassembled WGS sequence"/>
</dbReference>
<evidence type="ECO:0000313" key="1">
    <source>
        <dbReference type="EMBL" id="GJC77664.1"/>
    </source>
</evidence>
<dbReference type="AlphaFoldDB" id="A0AA37LM16"/>
<dbReference type="EMBL" id="BPPX01000001">
    <property type="protein sequence ID" value="GJC77664.1"/>
    <property type="molecule type" value="Genomic_DNA"/>
</dbReference>
<protein>
    <submittedName>
        <fullName evidence="1">Uncharacterized protein</fullName>
    </submittedName>
</protein>
<keyword evidence="2" id="KW-1185">Reference proteome</keyword>
<gene>
    <name evidence="1" type="ORF">ColLi_00502</name>
</gene>
<accession>A0AA37LM16</accession>
<evidence type="ECO:0000313" key="2">
    <source>
        <dbReference type="Proteomes" id="UP001055172"/>
    </source>
</evidence>
<sequence>MSRGRGILSCDTPWAWETSYPGIYRGQSLTAFRGIGSTIGELFAYASKVWYLVVFGLPLGVHAIDCARNELVNSRDDGAHALDTILLSIARSDAMIAAALELIVDFEGLKAHLGSLCCLC</sequence>
<organism evidence="1 2">
    <name type="scientific">Colletotrichum liriopes</name>
    <dbReference type="NCBI Taxonomy" id="708192"/>
    <lineage>
        <taxon>Eukaryota</taxon>
        <taxon>Fungi</taxon>
        <taxon>Dikarya</taxon>
        <taxon>Ascomycota</taxon>
        <taxon>Pezizomycotina</taxon>
        <taxon>Sordariomycetes</taxon>
        <taxon>Hypocreomycetidae</taxon>
        <taxon>Glomerellales</taxon>
        <taxon>Glomerellaceae</taxon>
        <taxon>Colletotrichum</taxon>
        <taxon>Colletotrichum spaethianum species complex</taxon>
    </lineage>
</organism>